<sequence>MRTSTILFLLLFLIHTTTMVNITVFDGEWNGIALMISNILFLVAAIYYGSEYRARKGKE</sequence>
<organism evidence="2 3">
    <name type="scientific">Thalassobacillus hwangdonensis</name>
    <dbReference type="NCBI Taxonomy" id="546108"/>
    <lineage>
        <taxon>Bacteria</taxon>
        <taxon>Bacillati</taxon>
        <taxon>Bacillota</taxon>
        <taxon>Bacilli</taxon>
        <taxon>Bacillales</taxon>
        <taxon>Bacillaceae</taxon>
        <taxon>Thalassobacillus</taxon>
    </lineage>
</organism>
<evidence type="ECO:0000256" key="1">
    <source>
        <dbReference type="SAM" id="Phobius"/>
    </source>
</evidence>
<keyword evidence="1" id="KW-0472">Membrane</keyword>
<feature type="transmembrane region" description="Helical" evidence="1">
    <location>
        <begin position="29"/>
        <end position="49"/>
    </location>
</feature>
<name>A0ABW3L1H7_9BACI</name>
<comment type="caution">
    <text evidence="2">The sequence shown here is derived from an EMBL/GenBank/DDBJ whole genome shotgun (WGS) entry which is preliminary data.</text>
</comment>
<dbReference type="RefSeq" id="WP_386059847.1">
    <property type="nucleotide sequence ID" value="NZ_JBHTKL010000005.1"/>
</dbReference>
<accession>A0ABW3L1H7</accession>
<proteinExistence type="predicted"/>
<keyword evidence="1" id="KW-0812">Transmembrane</keyword>
<keyword evidence="1" id="KW-1133">Transmembrane helix</keyword>
<gene>
    <name evidence="2" type="ORF">ACFQ2J_10675</name>
</gene>
<evidence type="ECO:0000313" key="3">
    <source>
        <dbReference type="Proteomes" id="UP001596990"/>
    </source>
</evidence>
<dbReference type="EMBL" id="JBHTKL010000005">
    <property type="protein sequence ID" value="MFD1019637.1"/>
    <property type="molecule type" value="Genomic_DNA"/>
</dbReference>
<evidence type="ECO:0000313" key="2">
    <source>
        <dbReference type="EMBL" id="MFD1019637.1"/>
    </source>
</evidence>
<dbReference type="Proteomes" id="UP001596990">
    <property type="component" value="Unassembled WGS sequence"/>
</dbReference>
<keyword evidence="3" id="KW-1185">Reference proteome</keyword>
<reference evidence="3" key="1">
    <citation type="journal article" date="2019" name="Int. J. Syst. Evol. Microbiol.">
        <title>The Global Catalogue of Microorganisms (GCM) 10K type strain sequencing project: providing services to taxonomists for standard genome sequencing and annotation.</title>
        <authorList>
            <consortium name="The Broad Institute Genomics Platform"/>
            <consortium name="The Broad Institute Genome Sequencing Center for Infectious Disease"/>
            <person name="Wu L."/>
            <person name="Ma J."/>
        </authorList>
    </citation>
    <scope>NUCLEOTIDE SEQUENCE [LARGE SCALE GENOMIC DNA]</scope>
    <source>
        <strain evidence="3">CCUG 56607</strain>
    </source>
</reference>
<protein>
    <submittedName>
        <fullName evidence="2">Uncharacterized protein</fullName>
    </submittedName>
</protein>